<gene>
    <name evidence="1" type="ORF">HLPCO_001232</name>
</gene>
<sequence>MKETCILCNSKTHSFIEWKEFEYYKCSRCHSIQMRTEDYVTTDEEKKRYESHNNDVNDPRYQKFVSPIVDTVTSKYSTVSKGLDFGAGTGPVITKMLGDKGYDVALYDPFFWNNEERLKTTYDFIVCCEVIEHFHSPWKEFKLLRSLLKDGGTLYLKTDIYTDDTDFKRWYYKNDPTHVFFYHPKAFEWIKEQFGFSTLKIEDRLITLSV</sequence>
<dbReference type="InterPro" id="IPR029063">
    <property type="entry name" value="SAM-dependent_MTases_sf"/>
</dbReference>
<keyword evidence="1" id="KW-0489">Methyltransferase</keyword>
<dbReference type="Pfam" id="PF13489">
    <property type="entry name" value="Methyltransf_23"/>
    <property type="match status" value="1"/>
</dbReference>
<dbReference type="GO" id="GO:0032259">
    <property type="term" value="P:methylation"/>
    <property type="evidence" value="ECO:0007669"/>
    <property type="project" value="UniProtKB-KW"/>
</dbReference>
<protein>
    <submittedName>
        <fullName evidence="1">2-polyprenyl-3-methyl-5-hydroxy-6-metoxy-1 4-benzoquinol methylase protein</fullName>
    </submittedName>
</protein>
<organism evidence="1 2">
    <name type="scientific">Haloplasma contractile SSD-17B</name>
    <dbReference type="NCBI Taxonomy" id="1033810"/>
    <lineage>
        <taxon>Bacteria</taxon>
        <taxon>Bacillati</taxon>
        <taxon>Mycoplasmatota</taxon>
        <taxon>Mollicutes</taxon>
        <taxon>Haloplasmatales</taxon>
        <taxon>Haloplasmataceae</taxon>
        <taxon>Haloplasma</taxon>
    </lineage>
</organism>
<dbReference type="GO" id="GO:0008168">
    <property type="term" value="F:methyltransferase activity"/>
    <property type="evidence" value="ECO:0007669"/>
    <property type="project" value="UniProtKB-KW"/>
</dbReference>
<comment type="caution">
    <text evidence="1">The sequence shown here is derived from an EMBL/GenBank/DDBJ whole genome shotgun (WGS) entry which is preliminary data.</text>
</comment>
<dbReference type="EMBL" id="AFNU02000003">
    <property type="protein sequence ID" value="ERJ12892.1"/>
    <property type="molecule type" value="Genomic_DNA"/>
</dbReference>
<dbReference type="SUPFAM" id="SSF53335">
    <property type="entry name" value="S-adenosyl-L-methionine-dependent methyltransferases"/>
    <property type="match status" value="1"/>
</dbReference>
<dbReference type="Gene3D" id="3.40.50.150">
    <property type="entry name" value="Vaccinia Virus protein VP39"/>
    <property type="match status" value="1"/>
</dbReference>
<accession>F7Q1G9</accession>
<name>F7Q1G9_9MOLU</name>
<dbReference type="Proteomes" id="UP000005707">
    <property type="component" value="Unassembled WGS sequence"/>
</dbReference>
<dbReference type="STRING" id="1033810.HLPCO_001232"/>
<keyword evidence="2" id="KW-1185">Reference proteome</keyword>
<evidence type="ECO:0000313" key="2">
    <source>
        <dbReference type="Proteomes" id="UP000005707"/>
    </source>
</evidence>
<evidence type="ECO:0000313" key="1">
    <source>
        <dbReference type="EMBL" id="ERJ12892.1"/>
    </source>
</evidence>
<dbReference type="InParanoid" id="F7Q1G9"/>
<keyword evidence="1" id="KW-0808">Transferase</keyword>
<reference evidence="1 2" key="2">
    <citation type="journal article" date="2013" name="PLoS ONE">
        <title>INDIGO - INtegrated Data Warehouse of MIcrobial GenOmes with Examples from the Red Sea Extremophiles.</title>
        <authorList>
            <person name="Alam I."/>
            <person name="Antunes A."/>
            <person name="Kamau A.A."/>
            <person name="Ba Alawi W."/>
            <person name="Kalkatawi M."/>
            <person name="Stingl U."/>
            <person name="Bajic V.B."/>
        </authorList>
    </citation>
    <scope>NUCLEOTIDE SEQUENCE [LARGE SCALE GENOMIC DNA]</scope>
    <source>
        <strain evidence="1 2">SSD-17B</strain>
    </source>
</reference>
<dbReference type="eggNOG" id="COG2227">
    <property type="taxonomic scope" value="Bacteria"/>
</dbReference>
<proteinExistence type="predicted"/>
<reference evidence="1 2" key="1">
    <citation type="journal article" date="2011" name="J. Bacteriol.">
        <title>Genome sequence of Haloplasma contractile, an unusual contractile bacterium from a deep-sea anoxic brine lake.</title>
        <authorList>
            <person name="Antunes A."/>
            <person name="Alam I."/>
            <person name="El Dorry H."/>
            <person name="Siam R."/>
            <person name="Robertson A."/>
            <person name="Bajic V.B."/>
            <person name="Stingl U."/>
        </authorList>
    </citation>
    <scope>NUCLEOTIDE SEQUENCE [LARGE SCALE GENOMIC DNA]</scope>
    <source>
        <strain evidence="1 2">SSD-17B</strain>
    </source>
</reference>
<dbReference type="AlphaFoldDB" id="F7Q1G9"/>